<evidence type="ECO:0000256" key="4">
    <source>
        <dbReference type="ARBA" id="ARBA00022568"/>
    </source>
</evidence>
<dbReference type="NCBIfam" id="TIGR00378">
    <property type="entry name" value="cax"/>
    <property type="match status" value="1"/>
</dbReference>
<comment type="caution">
    <text evidence="10">Lacks conserved residue(s) required for the propagation of feature annotation.</text>
</comment>
<feature type="transmembrane region" description="Helical" evidence="10">
    <location>
        <begin position="434"/>
        <end position="454"/>
    </location>
</feature>
<organism evidence="13 14">
    <name type="scientific">Corynespora cassiicola Philippines</name>
    <dbReference type="NCBI Taxonomy" id="1448308"/>
    <lineage>
        <taxon>Eukaryota</taxon>
        <taxon>Fungi</taxon>
        <taxon>Dikarya</taxon>
        <taxon>Ascomycota</taxon>
        <taxon>Pezizomycotina</taxon>
        <taxon>Dothideomycetes</taxon>
        <taxon>Pleosporomycetidae</taxon>
        <taxon>Pleosporales</taxon>
        <taxon>Corynesporascaceae</taxon>
        <taxon>Corynespora</taxon>
    </lineage>
</organism>
<name>A0A2T2NVE1_CORCC</name>
<evidence type="ECO:0000313" key="13">
    <source>
        <dbReference type="EMBL" id="PSN69411.1"/>
    </source>
</evidence>
<keyword evidence="14" id="KW-1185">Reference proteome</keyword>
<evidence type="ECO:0000256" key="11">
    <source>
        <dbReference type="SAM" id="MobiDB-lite"/>
    </source>
</evidence>
<dbReference type="PANTHER" id="PTHR31503:SF14">
    <property type="entry name" value="VACUOLAR CALCIUM ION TRANSPORTER"/>
    <property type="match status" value="1"/>
</dbReference>
<feature type="domain" description="Sodium/calcium exchanger membrane region" evidence="12">
    <location>
        <begin position="310"/>
        <end position="450"/>
    </location>
</feature>
<keyword evidence="10" id="KW-0926">Vacuole</keyword>
<evidence type="ECO:0000256" key="7">
    <source>
        <dbReference type="ARBA" id="ARBA00022989"/>
    </source>
</evidence>
<feature type="transmembrane region" description="Helical" evidence="10">
    <location>
        <begin position="309"/>
        <end position="331"/>
    </location>
</feature>
<dbReference type="Gene3D" id="1.20.1420.30">
    <property type="entry name" value="NCX, central ion-binding region"/>
    <property type="match status" value="2"/>
</dbReference>
<feature type="transmembrane region" description="Helical" evidence="10">
    <location>
        <begin position="173"/>
        <end position="195"/>
    </location>
</feature>
<keyword evidence="5 10" id="KW-0812">Transmembrane</keyword>
<evidence type="ECO:0000259" key="12">
    <source>
        <dbReference type="Pfam" id="PF01699"/>
    </source>
</evidence>
<evidence type="ECO:0000313" key="14">
    <source>
        <dbReference type="Proteomes" id="UP000240883"/>
    </source>
</evidence>
<evidence type="ECO:0000256" key="2">
    <source>
        <dbReference type="ARBA" id="ARBA00008170"/>
    </source>
</evidence>
<sequence>MARRSRSSRDYSYEAKVERSLPPHANNLPRYDRNPRYNTAGQEVNHNGHAVTPGIRPEGESGRKGIHPFKFLKICFKSSSTLSMMVNVLWPIVPVAIALHFARPEWHLAIFITNYIAMVPAANLVGFAGQEFARKLPHVLGVVTETTFGSIIEIVLFMVLLKTSEGDANVPVIRAAILGSILANMLLCLGACFVAGGLRRKEQVFHEAVSEAGSGLMLVAGMGLVLPTVYANALEGRQDLNLATGEIASETLKISRATAIILLAAYLAYVFFQTKTHDGLFAEIYESDDHKDTDRHKELAKPKLTLTECIIALVISLACVSMIAVFLVLQIPFMVEERHVSDAFVGLILVPLVEKAAEHILAVDEAYDNQMNLALAHVLGASIQTALLNTPLVVIVGWGLNVGMDLKFEVFDSVALILGILVLGSFLRDGKSNYLEGVLCILVYIIIAISAFFYPNPPGHGGGH</sequence>
<reference evidence="13 14" key="1">
    <citation type="journal article" date="2018" name="Front. Microbiol.">
        <title>Genome-Wide Analysis of Corynespora cassiicola Leaf Fall Disease Putative Effectors.</title>
        <authorList>
            <person name="Lopez D."/>
            <person name="Ribeiro S."/>
            <person name="Label P."/>
            <person name="Fumanal B."/>
            <person name="Venisse J.S."/>
            <person name="Kohler A."/>
            <person name="de Oliveira R.R."/>
            <person name="Labutti K."/>
            <person name="Lipzen A."/>
            <person name="Lail K."/>
            <person name="Bauer D."/>
            <person name="Ohm R.A."/>
            <person name="Barry K.W."/>
            <person name="Spatafora J."/>
            <person name="Grigoriev I.V."/>
            <person name="Martin F.M."/>
            <person name="Pujade-Renaud V."/>
        </authorList>
    </citation>
    <scope>NUCLEOTIDE SEQUENCE [LARGE SCALE GENOMIC DNA]</scope>
    <source>
        <strain evidence="13 14">Philippines</strain>
    </source>
</reference>
<keyword evidence="4 10" id="KW-0109">Calcium transport</keyword>
<proteinExistence type="inferred from homology"/>
<evidence type="ECO:0000256" key="9">
    <source>
        <dbReference type="ARBA" id="ARBA00023136"/>
    </source>
</evidence>
<evidence type="ECO:0000256" key="3">
    <source>
        <dbReference type="ARBA" id="ARBA00022448"/>
    </source>
</evidence>
<dbReference type="OrthoDB" id="1699231at2759"/>
<gene>
    <name evidence="13" type="ORF">BS50DRAFT_572555</name>
</gene>
<feature type="transmembrane region" description="Helical" evidence="10">
    <location>
        <begin position="108"/>
        <end position="127"/>
    </location>
</feature>
<feature type="region of interest" description="Disordered" evidence="11">
    <location>
        <begin position="22"/>
        <end position="61"/>
    </location>
</feature>
<keyword evidence="3 10" id="KW-0813">Transport</keyword>
<keyword evidence="7 10" id="KW-1133">Transmembrane helix</keyword>
<accession>A0A2T2NVE1</accession>
<evidence type="ECO:0000256" key="8">
    <source>
        <dbReference type="ARBA" id="ARBA00023065"/>
    </source>
</evidence>
<dbReference type="InterPro" id="IPR004837">
    <property type="entry name" value="NaCa_Exmemb"/>
</dbReference>
<feature type="transmembrane region" description="Helical" evidence="10">
    <location>
        <begin position="82"/>
        <end position="102"/>
    </location>
</feature>
<feature type="compositionally biased region" description="Polar residues" evidence="11">
    <location>
        <begin position="36"/>
        <end position="45"/>
    </location>
</feature>
<keyword evidence="8 10" id="KW-0406">Ion transport</keyword>
<dbReference type="FunFam" id="1.20.1420.30:FF:000027">
    <property type="entry name" value="Vacuolar calcium ion transporter"/>
    <property type="match status" value="1"/>
</dbReference>
<dbReference type="GO" id="GO:0012505">
    <property type="term" value="C:endomembrane system"/>
    <property type="evidence" value="ECO:0007669"/>
    <property type="project" value="UniProtKB-SubCell"/>
</dbReference>
<evidence type="ECO:0000256" key="5">
    <source>
        <dbReference type="ARBA" id="ARBA00022692"/>
    </source>
</evidence>
<dbReference type="InterPro" id="IPR004798">
    <property type="entry name" value="CAX-like"/>
</dbReference>
<dbReference type="GO" id="GO:0015369">
    <property type="term" value="F:calcium:proton antiporter activity"/>
    <property type="evidence" value="ECO:0007669"/>
    <property type="project" value="UniProtKB-UniRule"/>
</dbReference>
<feature type="transmembrane region" description="Helical" evidence="10">
    <location>
        <begin position="254"/>
        <end position="272"/>
    </location>
</feature>
<feature type="transmembrane region" description="Helical" evidence="10">
    <location>
        <begin position="410"/>
        <end position="427"/>
    </location>
</feature>
<dbReference type="Pfam" id="PF01699">
    <property type="entry name" value="Na_Ca_ex"/>
    <property type="match status" value="2"/>
</dbReference>
<dbReference type="EMBL" id="KZ678133">
    <property type="protein sequence ID" value="PSN69411.1"/>
    <property type="molecule type" value="Genomic_DNA"/>
</dbReference>
<comment type="subcellular location">
    <subcellularLocation>
        <location evidence="1">Endomembrane system</location>
        <topology evidence="1">Multi-pass membrane protein</topology>
    </subcellularLocation>
    <subcellularLocation>
        <location evidence="10">Vacuole membrane</location>
    </subcellularLocation>
</comment>
<feature type="domain" description="Sodium/calcium exchanger membrane region" evidence="12">
    <location>
        <begin position="107"/>
        <end position="274"/>
    </location>
</feature>
<keyword evidence="9 10" id="KW-0472">Membrane</keyword>
<comment type="similarity">
    <text evidence="2 10">Belongs to the Ca(2+):cation antiporter (CaCA) (TC 2.A.19) family.</text>
</comment>
<dbReference type="STRING" id="1448308.A0A2T2NVE1"/>
<evidence type="ECO:0000256" key="10">
    <source>
        <dbReference type="RuleBase" id="RU365028"/>
    </source>
</evidence>
<protein>
    <recommendedName>
        <fullName evidence="10">Vacuolar calcium ion transporter</fullName>
    </recommendedName>
</protein>
<comment type="function">
    <text evidence="10">Has a role in promoting intracellular calcium ion sequestration via the exchange of calcium ions for hydrogen ions across the vacuolar membrane. Involved also in manganese ion homeostasis via its uptake into the vacuole.</text>
</comment>
<dbReference type="InterPro" id="IPR004713">
    <property type="entry name" value="CaH_exchang"/>
</dbReference>
<keyword evidence="10" id="KW-0050">Antiport</keyword>
<dbReference type="PANTHER" id="PTHR31503">
    <property type="entry name" value="VACUOLAR CALCIUM ION TRANSPORTER"/>
    <property type="match status" value="1"/>
</dbReference>
<dbReference type="GO" id="GO:0006874">
    <property type="term" value="P:intracellular calcium ion homeostasis"/>
    <property type="evidence" value="ECO:0007669"/>
    <property type="project" value="TreeGrafter"/>
</dbReference>
<dbReference type="FunFam" id="1.20.1420.30:FF:000026">
    <property type="entry name" value="Vacuolar calcium ion transporter"/>
    <property type="match status" value="1"/>
</dbReference>
<keyword evidence="6 10" id="KW-0106">Calcium</keyword>
<evidence type="ECO:0000256" key="6">
    <source>
        <dbReference type="ARBA" id="ARBA00022837"/>
    </source>
</evidence>
<feature type="transmembrane region" description="Helical" evidence="10">
    <location>
        <begin position="139"/>
        <end position="161"/>
    </location>
</feature>
<dbReference type="Proteomes" id="UP000240883">
    <property type="component" value="Unassembled WGS sequence"/>
</dbReference>
<dbReference type="GO" id="GO:0000329">
    <property type="term" value="C:fungal-type vacuole membrane"/>
    <property type="evidence" value="ECO:0007669"/>
    <property type="project" value="TreeGrafter"/>
</dbReference>
<dbReference type="AlphaFoldDB" id="A0A2T2NVE1"/>
<evidence type="ECO:0000256" key="1">
    <source>
        <dbReference type="ARBA" id="ARBA00004127"/>
    </source>
</evidence>
<dbReference type="InterPro" id="IPR044880">
    <property type="entry name" value="NCX_ion-bd_dom_sf"/>
</dbReference>
<feature type="transmembrane region" description="Helical" evidence="10">
    <location>
        <begin position="373"/>
        <end position="398"/>
    </location>
</feature>